<reference evidence="1 2" key="1">
    <citation type="journal article" date="2013" name="ISME J.">
        <title>By their genes ye shall know them: genomic signatures of predatory bacteria.</title>
        <authorList>
            <person name="Pasternak Z."/>
            <person name="Pietrokovski S."/>
            <person name="Rotem O."/>
            <person name="Gophna U."/>
            <person name="Lurie-Weinberger M.N."/>
            <person name="Jurkevitch E."/>
        </authorList>
    </citation>
    <scope>NUCLEOTIDE SEQUENCE [LARGE SCALE GENOMIC DNA]</scope>
    <source>
        <strain evidence="1">EPB</strain>
    </source>
</reference>
<accession>M4VLG6</accession>
<organism evidence="1 2">
    <name type="scientific">Micavibrio aeruginosavorus EPB</name>
    <dbReference type="NCBI Taxonomy" id="349215"/>
    <lineage>
        <taxon>Bacteria</taxon>
        <taxon>Pseudomonadati</taxon>
        <taxon>Bdellovibrionota</taxon>
        <taxon>Bdellovibrionia</taxon>
        <taxon>Bdellovibrionales</taxon>
        <taxon>Pseudobdellovibrionaceae</taxon>
        <taxon>Micavibrio</taxon>
    </lineage>
</organism>
<proteinExistence type="predicted"/>
<dbReference type="HOGENOM" id="CLU_2494385_0_0_5"/>
<gene>
    <name evidence="1" type="ORF">A11S_2163</name>
</gene>
<dbReference type="Proteomes" id="UP000011932">
    <property type="component" value="Chromosome"/>
</dbReference>
<sequence length="86" mass="9720">MGTVNTSYRALVEAFGEPKPGDGYKIEAAWEVELIPGIFVKINNYKTSRSYDSKNPTIKRLREWNVHGTDSDAIEWVKGMLGQDTK</sequence>
<dbReference type="STRING" id="349215.A11S_2163"/>
<dbReference type="EMBL" id="CP003538">
    <property type="protein sequence ID" value="AGH98961.1"/>
    <property type="molecule type" value="Genomic_DNA"/>
</dbReference>
<name>M4VLG6_9BACT</name>
<evidence type="ECO:0000313" key="2">
    <source>
        <dbReference type="Proteomes" id="UP000011932"/>
    </source>
</evidence>
<dbReference type="KEGG" id="man:A11S_2163"/>
<dbReference type="AlphaFoldDB" id="M4VLG6"/>
<protein>
    <submittedName>
        <fullName evidence="1">Uncharacterized protein</fullName>
    </submittedName>
</protein>
<evidence type="ECO:0000313" key="1">
    <source>
        <dbReference type="EMBL" id="AGH98961.1"/>
    </source>
</evidence>